<evidence type="ECO:0000313" key="3">
    <source>
        <dbReference type="Proteomes" id="UP000019109"/>
    </source>
</evidence>
<reference evidence="2" key="1">
    <citation type="journal article" date="2014" name="Genome Announc.">
        <title>Draft Genome Sequence of Clostridium straminisolvens Strain JCM 21531T, Isolated from a Cellulose-Degrading Bacterial Community.</title>
        <authorList>
            <person name="Yuki M."/>
            <person name="Oshima K."/>
            <person name="Suda W."/>
            <person name="Sakamoto M."/>
            <person name="Kitamura K."/>
            <person name="Iida T."/>
            <person name="Hattori M."/>
            <person name="Ohkuma M."/>
        </authorList>
    </citation>
    <scope>NUCLEOTIDE SEQUENCE [LARGE SCALE GENOMIC DNA]</scope>
    <source>
        <strain evidence="2">JCM 21531</strain>
    </source>
</reference>
<organism evidence="2 3">
    <name type="scientific">Acetivibrio straminisolvens JCM 21531</name>
    <dbReference type="NCBI Taxonomy" id="1294263"/>
    <lineage>
        <taxon>Bacteria</taxon>
        <taxon>Bacillati</taxon>
        <taxon>Bacillota</taxon>
        <taxon>Clostridia</taxon>
        <taxon>Eubacteriales</taxon>
        <taxon>Oscillospiraceae</taxon>
        <taxon>Acetivibrio</taxon>
    </lineage>
</organism>
<evidence type="ECO:0000313" key="2">
    <source>
        <dbReference type="EMBL" id="GAE88067.1"/>
    </source>
</evidence>
<dbReference type="PANTHER" id="PTHR36442">
    <property type="entry name" value="CYCLIC-DI-AMP PHOSPHODIESTERASE PGPH"/>
    <property type="match status" value="1"/>
</dbReference>
<dbReference type="Proteomes" id="UP000019109">
    <property type="component" value="Unassembled WGS sequence"/>
</dbReference>
<dbReference type="NCBIfam" id="TIGR00277">
    <property type="entry name" value="HDIG"/>
    <property type="match status" value="1"/>
</dbReference>
<dbReference type="EMBL" id="BAVR01000013">
    <property type="protein sequence ID" value="GAE88067.1"/>
    <property type="molecule type" value="Genomic_DNA"/>
</dbReference>
<comment type="caution">
    <text evidence="2">The sequence shown here is derived from an EMBL/GenBank/DDBJ whole genome shotgun (WGS) entry which is preliminary data.</text>
</comment>
<proteinExistence type="predicted"/>
<dbReference type="InterPro" id="IPR006675">
    <property type="entry name" value="HDIG_dom"/>
</dbReference>
<dbReference type="STRING" id="1294263.JCM21531_1485"/>
<sequence length="178" mass="20155">MYLVFVNGIMSMVITIGVLPFLESTFNIITPLRLLEFANPNQPLLKRLLMEAPGTYHHSLMVGNLAEAGTEAIGGNALLARVGAYFHDIGKLKKPNFFIENQMNGNPHDMMTANLSALIITSHIHDGNEMAKKYKIPLPIRDIILQHHGTTLVAYFYHKPKWPKTRRMLKKKISDMME</sequence>
<dbReference type="InterPro" id="IPR003607">
    <property type="entry name" value="HD/PDEase_dom"/>
</dbReference>
<feature type="domain" description="HD" evidence="1">
    <location>
        <begin position="55"/>
        <end position="154"/>
    </location>
</feature>
<dbReference type="InterPro" id="IPR052722">
    <property type="entry name" value="PgpH_phosphodiesterase"/>
</dbReference>
<dbReference type="PANTHER" id="PTHR36442:SF1">
    <property type="entry name" value="CYCLIC-DI-AMP PHOSPHODIESTERASE PGPH"/>
    <property type="match status" value="1"/>
</dbReference>
<keyword evidence="3" id="KW-1185">Reference proteome</keyword>
<dbReference type="InterPro" id="IPR006674">
    <property type="entry name" value="HD_domain"/>
</dbReference>
<evidence type="ECO:0000259" key="1">
    <source>
        <dbReference type="Pfam" id="PF01966"/>
    </source>
</evidence>
<name>W4V4J8_9FIRM</name>
<protein>
    <submittedName>
        <fullName evidence="2">Membrane protein</fullName>
    </submittedName>
</protein>
<dbReference type="Gene3D" id="1.10.3210.10">
    <property type="entry name" value="Hypothetical protein af1432"/>
    <property type="match status" value="1"/>
</dbReference>
<dbReference type="CDD" id="cd00077">
    <property type="entry name" value="HDc"/>
    <property type="match status" value="1"/>
</dbReference>
<dbReference type="Pfam" id="PF01966">
    <property type="entry name" value="HD"/>
    <property type="match status" value="1"/>
</dbReference>
<dbReference type="SUPFAM" id="SSF109604">
    <property type="entry name" value="HD-domain/PDEase-like"/>
    <property type="match status" value="1"/>
</dbReference>
<gene>
    <name evidence="2" type="ORF">JCM21531_1485</name>
</gene>
<dbReference type="AlphaFoldDB" id="W4V4J8"/>
<accession>W4V4J8</accession>